<dbReference type="SUPFAM" id="SSF55961">
    <property type="entry name" value="Bet v1-like"/>
    <property type="match status" value="1"/>
</dbReference>
<keyword evidence="4" id="KW-1185">Reference proteome</keyword>
<dbReference type="GO" id="GO:0009738">
    <property type="term" value="P:abscisic acid-activated signaling pathway"/>
    <property type="evidence" value="ECO:0007669"/>
    <property type="project" value="InterPro"/>
</dbReference>
<dbReference type="GO" id="GO:0004864">
    <property type="term" value="F:protein phosphatase inhibitor activity"/>
    <property type="evidence" value="ECO:0007669"/>
    <property type="project" value="InterPro"/>
</dbReference>
<accession>A0AA38FDP1</accession>
<dbReference type="GO" id="GO:0010427">
    <property type="term" value="F:abscisic acid binding"/>
    <property type="evidence" value="ECO:0007669"/>
    <property type="project" value="InterPro"/>
</dbReference>
<dbReference type="GO" id="GO:0006952">
    <property type="term" value="P:defense response"/>
    <property type="evidence" value="ECO:0007669"/>
    <property type="project" value="InterPro"/>
</dbReference>
<comment type="similarity">
    <text evidence="1">Belongs to the BetVI family.</text>
</comment>
<dbReference type="GO" id="GO:0005737">
    <property type="term" value="C:cytoplasm"/>
    <property type="evidence" value="ECO:0007669"/>
    <property type="project" value="TreeGrafter"/>
</dbReference>
<dbReference type="AlphaFoldDB" id="A0AA38FDP1"/>
<protein>
    <recommendedName>
        <fullName evidence="2">Bet v I/Major latex protein domain-containing protein</fullName>
    </recommendedName>
</protein>
<dbReference type="InterPro" id="IPR050279">
    <property type="entry name" value="Plant_def-hormone_signal"/>
</dbReference>
<organism evidence="3 4">
    <name type="scientific">Taxus chinensis</name>
    <name type="common">Chinese yew</name>
    <name type="synonym">Taxus wallichiana var. chinensis</name>
    <dbReference type="NCBI Taxonomy" id="29808"/>
    <lineage>
        <taxon>Eukaryota</taxon>
        <taxon>Viridiplantae</taxon>
        <taxon>Streptophyta</taxon>
        <taxon>Embryophyta</taxon>
        <taxon>Tracheophyta</taxon>
        <taxon>Spermatophyta</taxon>
        <taxon>Pinopsida</taxon>
        <taxon>Pinidae</taxon>
        <taxon>Conifers II</taxon>
        <taxon>Cupressales</taxon>
        <taxon>Taxaceae</taxon>
        <taxon>Taxus</taxon>
    </lineage>
</organism>
<dbReference type="InterPro" id="IPR024949">
    <property type="entry name" value="Bet_v_I_allergen"/>
</dbReference>
<dbReference type="FunFam" id="3.30.530.20:FF:000007">
    <property type="entry name" value="Major pollen allergen Bet v 1-A"/>
    <property type="match status" value="1"/>
</dbReference>
<evidence type="ECO:0000256" key="1">
    <source>
        <dbReference type="ARBA" id="ARBA00009744"/>
    </source>
</evidence>
<evidence type="ECO:0000313" key="4">
    <source>
        <dbReference type="Proteomes" id="UP000824469"/>
    </source>
</evidence>
<dbReference type="EMBL" id="JAHRHJ020000010">
    <property type="protein sequence ID" value="KAH9298853.1"/>
    <property type="molecule type" value="Genomic_DNA"/>
</dbReference>
<sequence length="102" mass="11554">MVAGIISIEIESRVEAKRLWNAVVKDRDLVAREMPEICEGVTLLEGEGGVGSIKQINFTPANKYYSYVKERVEEVDEGKFVYRYSHVEGGEMARNCHMQNSV</sequence>
<evidence type="ECO:0000259" key="2">
    <source>
        <dbReference type="Pfam" id="PF00407"/>
    </source>
</evidence>
<dbReference type="InterPro" id="IPR000916">
    <property type="entry name" value="Bet_v_I/MLP"/>
</dbReference>
<reference evidence="3 4" key="1">
    <citation type="journal article" date="2021" name="Nat. Plants">
        <title>The Taxus genome provides insights into paclitaxel biosynthesis.</title>
        <authorList>
            <person name="Xiong X."/>
            <person name="Gou J."/>
            <person name="Liao Q."/>
            <person name="Li Y."/>
            <person name="Zhou Q."/>
            <person name="Bi G."/>
            <person name="Li C."/>
            <person name="Du R."/>
            <person name="Wang X."/>
            <person name="Sun T."/>
            <person name="Guo L."/>
            <person name="Liang H."/>
            <person name="Lu P."/>
            <person name="Wu Y."/>
            <person name="Zhang Z."/>
            <person name="Ro D.K."/>
            <person name="Shang Y."/>
            <person name="Huang S."/>
            <person name="Yan J."/>
        </authorList>
    </citation>
    <scope>NUCLEOTIDE SEQUENCE [LARGE SCALE GENOMIC DNA]</scope>
    <source>
        <strain evidence="3">Ta-2019</strain>
    </source>
</reference>
<name>A0AA38FDP1_TAXCH</name>
<dbReference type="GO" id="GO:0005634">
    <property type="term" value="C:nucleus"/>
    <property type="evidence" value="ECO:0007669"/>
    <property type="project" value="TreeGrafter"/>
</dbReference>
<dbReference type="InterPro" id="IPR023393">
    <property type="entry name" value="START-like_dom_sf"/>
</dbReference>
<dbReference type="GO" id="GO:0038023">
    <property type="term" value="F:signaling receptor activity"/>
    <property type="evidence" value="ECO:0007669"/>
    <property type="project" value="InterPro"/>
</dbReference>
<dbReference type="PANTHER" id="PTHR31213:SF201">
    <property type="entry name" value="OS03G0300400 PROTEIN"/>
    <property type="match status" value="1"/>
</dbReference>
<evidence type="ECO:0000313" key="3">
    <source>
        <dbReference type="EMBL" id="KAH9298853.1"/>
    </source>
</evidence>
<dbReference type="CDD" id="cd07816">
    <property type="entry name" value="Bet_v1-like"/>
    <property type="match status" value="1"/>
</dbReference>
<dbReference type="PRINTS" id="PR00634">
    <property type="entry name" value="BETALLERGEN"/>
</dbReference>
<dbReference type="PANTHER" id="PTHR31213">
    <property type="entry name" value="OS08G0374000 PROTEIN-RELATED"/>
    <property type="match status" value="1"/>
</dbReference>
<comment type="caution">
    <text evidence="3">The sequence shown here is derived from an EMBL/GenBank/DDBJ whole genome shotgun (WGS) entry which is preliminary data.</text>
</comment>
<dbReference type="Proteomes" id="UP000824469">
    <property type="component" value="Unassembled WGS sequence"/>
</dbReference>
<proteinExistence type="inferred from homology"/>
<dbReference type="Pfam" id="PF00407">
    <property type="entry name" value="Bet_v_1"/>
    <property type="match status" value="1"/>
</dbReference>
<feature type="domain" description="Bet v I/Major latex protein" evidence="2">
    <location>
        <begin position="1"/>
        <end position="90"/>
    </location>
</feature>
<gene>
    <name evidence="3" type="ORF">KI387_030535</name>
</gene>
<dbReference type="Gene3D" id="3.30.530.20">
    <property type="match status" value="1"/>
</dbReference>